<accession>A0AAU9RPB9</accession>
<feature type="compositionally biased region" description="Polar residues" evidence="1">
    <location>
        <begin position="102"/>
        <end position="116"/>
    </location>
</feature>
<reference evidence="2 3" key="1">
    <citation type="submission" date="2022-03" db="EMBL/GenBank/DDBJ databases">
        <authorList>
            <person name="Nunn A."/>
            <person name="Chopra R."/>
            <person name="Nunn A."/>
            <person name="Contreras Garrido A."/>
        </authorList>
    </citation>
    <scope>NUCLEOTIDE SEQUENCE [LARGE SCALE GENOMIC DNA]</scope>
</reference>
<feature type="non-terminal residue" evidence="2">
    <location>
        <position position="1"/>
    </location>
</feature>
<evidence type="ECO:0000256" key="1">
    <source>
        <dbReference type="SAM" id="MobiDB-lite"/>
    </source>
</evidence>
<dbReference type="AlphaFoldDB" id="A0AAU9RPB9"/>
<feature type="region of interest" description="Disordered" evidence="1">
    <location>
        <begin position="49"/>
        <end position="70"/>
    </location>
</feature>
<dbReference type="EMBL" id="OU466858">
    <property type="protein sequence ID" value="CAH2047012.1"/>
    <property type="molecule type" value="Genomic_DNA"/>
</dbReference>
<name>A0AAU9RPB9_THLAR</name>
<protein>
    <submittedName>
        <fullName evidence="2">Uncharacterized protein</fullName>
    </submittedName>
</protein>
<gene>
    <name evidence="2" type="ORF">TAV2_LOCUS7221</name>
</gene>
<proteinExistence type="predicted"/>
<keyword evidence="3" id="KW-1185">Reference proteome</keyword>
<sequence>GCKITKAFNRKPPNFWDVMVQCFVLHDVQSQSQHSAGQRRRELINECEDDLHGSDTDSGDMPETQVHETQEEEDIYRVIIDDYTPCVTEVVRNPARRDQQRSRLNLQKNASTSERLGQTSRPSTGGGSQGGRRRQSLETTKQDTIAGYTEFQQQSLQQLCLGAFDQNDYDEWKKAEAIFLNLKFQKTNFIGSDEDKLQLLQAMTGVSRNKEDIPKLLGSGPSYGSPHSGNIWHQMVNNGGTPSNYMRIVGTNEDQRDVGLRLG</sequence>
<feature type="region of interest" description="Disordered" evidence="1">
    <location>
        <begin position="91"/>
        <end position="137"/>
    </location>
</feature>
<evidence type="ECO:0000313" key="2">
    <source>
        <dbReference type="EMBL" id="CAH2047012.1"/>
    </source>
</evidence>
<evidence type="ECO:0000313" key="3">
    <source>
        <dbReference type="Proteomes" id="UP000836841"/>
    </source>
</evidence>
<organism evidence="2 3">
    <name type="scientific">Thlaspi arvense</name>
    <name type="common">Field penny-cress</name>
    <dbReference type="NCBI Taxonomy" id="13288"/>
    <lineage>
        <taxon>Eukaryota</taxon>
        <taxon>Viridiplantae</taxon>
        <taxon>Streptophyta</taxon>
        <taxon>Embryophyta</taxon>
        <taxon>Tracheophyta</taxon>
        <taxon>Spermatophyta</taxon>
        <taxon>Magnoliopsida</taxon>
        <taxon>eudicotyledons</taxon>
        <taxon>Gunneridae</taxon>
        <taxon>Pentapetalae</taxon>
        <taxon>rosids</taxon>
        <taxon>malvids</taxon>
        <taxon>Brassicales</taxon>
        <taxon>Brassicaceae</taxon>
        <taxon>Thlaspideae</taxon>
        <taxon>Thlaspi</taxon>
    </lineage>
</organism>
<dbReference type="Proteomes" id="UP000836841">
    <property type="component" value="Chromosome 2"/>
</dbReference>